<evidence type="ECO:0000256" key="1">
    <source>
        <dbReference type="RuleBase" id="RU362114"/>
    </source>
</evidence>
<dbReference type="Proteomes" id="UP001152797">
    <property type="component" value="Unassembled WGS sequence"/>
</dbReference>
<dbReference type="PANTHER" id="PTHR45740:SF2">
    <property type="entry name" value="POLY [ADP-RIBOSE] POLYMERASE"/>
    <property type="match status" value="1"/>
</dbReference>
<dbReference type="EMBL" id="CAMXCT030004095">
    <property type="protein sequence ID" value="CAL4794952.1"/>
    <property type="molecule type" value="Genomic_DNA"/>
</dbReference>
<keyword evidence="1" id="KW-0520">NAD</keyword>
<dbReference type="InterPro" id="IPR051712">
    <property type="entry name" value="ARTD-AVP"/>
</dbReference>
<accession>A0A9P1DC98</accession>
<dbReference type="EMBL" id="CAMXCT010004095">
    <property type="protein sequence ID" value="CAI4007640.1"/>
    <property type="molecule type" value="Genomic_DNA"/>
</dbReference>
<proteinExistence type="predicted"/>
<dbReference type="Gene3D" id="3.90.228.10">
    <property type="match status" value="1"/>
</dbReference>
<evidence type="ECO:0000313" key="5">
    <source>
        <dbReference type="Proteomes" id="UP001152797"/>
    </source>
</evidence>
<keyword evidence="1" id="KW-0808">Transferase</keyword>
<evidence type="ECO:0000313" key="3">
    <source>
        <dbReference type="EMBL" id="CAI4007640.1"/>
    </source>
</evidence>
<dbReference type="GO" id="GO:1990404">
    <property type="term" value="F:NAD+-protein mono-ADP-ribosyltransferase activity"/>
    <property type="evidence" value="ECO:0007669"/>
    <property type="project" value="TreeGrafter"/>
</dbReference>
<dbReference type="SUPFAM" id="SSF56399">
    <property type="entry name" value="ADP-ribosylation"/>
    <property type="match status" value="1"/>
</dbReference>
<organism evidence="3">
    <name type="scientific">Cladocopium goreaui</name>
    <dbReference type="NCBI Taxonomy" id="2562237"/>
    <lineage>
        <taxon>Eukaryota</taxon>
        <taxon>Sar</taxon>
        <taxon>Alveolata</taxon>
        <taxon>Dinophyceae</taxon>
        <taxon>Suessiales</taxon>
        <taxon>Symbiodiniaceae</taxon>
        <taxon>Cladocopium</taxon>
    </lineage>
</organism>
<name>A0A9P1DC98_9DINO</name>
<dbReference type="EMBL" id="CAMXCT020004095">
    <property type="protein sequence ID" value="CAL1161015.1"/>
    <property type="molecule type" value="Genomic_DNA"/>
</dbReference>
<evidence type="ECO:0000313" key="4">
    <source>
        <dbReference type="EMBL" id="CAL1161015.1"/>
    </source>
</evidence>
<dbReference type="GO" id="GO:0005634">
    <property type="term" value="C:nucleus"/>
    <property type="evidence" value="ECO:0007669"/>
    <property type="project" value="TreeGrafter"/>
</dbReference>
<gene>
    <name evidence="3" type="ORF">C1SCF055_LOCUS33179</name>
</gene>
<sequence>MREICEQQENKTLQNSLAERNGVVEERDRIVKERNKLIENVVKLEFLGAKKVKKEKRDSESLQADHATQMMLQESWRLSRQLQTKVCIELNYCDAAFSNIQKALVEACPPDHYAVCSRMRNVSITGLQQICNVRIWKDYDFRKEQVRKELEGRETVPTVTSNLPPHMCKWAHLDEKINEILLIHGTTQDKIDQIASFGFDERLARESGLYGQGVYFTDQSCKSLQYSGANCGHTGCFIVARVILGHPSNAVGPLKSLRVEPLVDETNPCKGRCHSVIAQPGIPNGNGLQKQVHREFVLFDGAQAYPEMVVHFKIS</sequence>
<reference evidence="4" key="2">
    <citation type="submission" date="2024-04" db="EMBL/GenBank/DDBJ databases">
        <authorList>
            <person name="Chen Y."/>
            <person name="Shah S."/>
            <person name="Dougan E. K."/>
            <person name="Thang M."/>
            <person name="Chan C."/>
        </authorList>
    </citation>
    <scope>NUCLEOTIDE SEQUENCE [LARGE SCALE GENOMIC DNA]</scope>
</reference>
<protein>
    <recommendedName>
        <fullName evidence="1">Poly [ADP-ribose] polymerase</fullName>
        <shortName evidence="1">PARP</shortName>
        <ecNumber evidence="1">2.4.2.-</ecNumber>
    </recommendedName>
</protein>
<dbReference type="PROSITE" id="PS51059">
    <property type="entry name" value="PARP_CATALYTIC"/>
    <property type="match status" value="1"/>
</dbReference>
<comment type="caution">
    <text evidence="3">The sequence shown here is derived from an EMBL/GenBank/DDBJ whole genome shotgun (WGS) entry which is preliminary data.</text>
</comment>
<evidence type="ECO:0000259" key="2">
    <source>
        <dbReference type="PROSITE" id="PS51059"/>
    </source>
</evidence>
<dbReference type="Pfam" id="PF00644">
    <property type="entry name" value="PARP"/>
    <property type="match status" value="1"/>
</dbReference>
<keyword evidence="1" id="KW-0328">Glycosyltransferase</keyword>
<feature type="domain" description="PARP catalytic" evidence="2">
    <location>
        <begin position="88"/>
        <end position="315"/>
    </location>
</feature>
<dbReference type="EC" id="2.4.2.-" evidence="1"/>
<dbReference type="AlphaFoldDB" id="A0A9P1DC98"/>
<dbReference type="InterPro" id="IPR012317">
    <property type="entry name" value="Poly(ADP-ribose)pol_cat_dom"/>
</dbReference>
<keyword evidence="5" id="KW-1185">Reference proteome</keyword>
<dbReference type="GO" id="GO:0003950">
    <property type="term" value="F:NAD+ poly-ADP-ribosyltransferase activity"/>
    <property type="evidence" value="ECO:0007669"/>
    <property type="project" value="UniProtKB-UniRule"/>
</dbReference>
<reference evidence="3" key="1">
    <citation type="submission" date="2022-10" db="EMBL/GenBank/DDBJ databases">
        <authorList>
            <person name="Chen Y."/>
            <person name="Dougan E. K."/>
            <person name="Chan C."/>
            <person name="Rhodes N."/>
            <person name="Thang M."/>
        </authorList>
    </citation>
    <scope>NUCLEOTIDE SEQUENCE</scope>
</reference>
<dbReference type="OrthoDB" id="406509at2759"/>
<dbReference type="PANTHER" id="PTHR45740">
    <property type="entry name" value="POLY [ADP-RIBOSE] POLYMERASE"/>
    <property type="match status" value="1"/>
</dbReference>